<dbReference type="InterPro" id="IPR019775">
    <property type="entry name" value="WD40_repeat_CS"/>
</dbReference>
<dbReference type="InterPro" id="IPR015943">
    <property type="entry name" value="WD40/YVTN_repeat-like_dom_sf"/>
</dbReference>
<accession>A0A194QSU2</accession>
<keyword evidence="2" id="KW-0677">Repeat</keyword>
<dbReference type="PROSITE" id="PS50082">
    <property type="entry name" value="WD_REPEATS_2"/>
    <property type="match status" value="4"/>
</dbReference>
<dbReference type="InterPro" id="IPR050349">
    <property type="entry name" value="WD_LIS1/nudF_dynein_reg"/>
</dbReference>
<evidence type="ECO:0000256" key="2">
    <source>
        <dbReference type="ARBA" id="ARBA00022737"/>
    </source>
</evidence>
<dbReference type="SUPFAM" id="SSF50978">
    <property type="entry name" value="WD40 repeat-like"/>
    <property type="match status" value="1"/>
</dbReference>
<dbReference type="STRING" id="76193.A0A194QSU2"/>
<keyword evidence="1 3" id="KW-0853">WD repeat</keyword>
<evidence type="ECO:0000313" key="4">
    <source>
        <dbReference type="EMBL" id="KPJ08547.1"/>
    </source>
</evidence>
<organism evidence="4 5">
    <name type="scientific">Papilio machaon</name>
    <name type="common">Old World swallowtail butterfly</name>
    <dbReference type="NCBI Taxonomy" id="76193"/>
    <lineage>
        <taxon>Eukaryota</taxon>
        <taxon>Metazoa</taxon>
        <taxon>Ecdysozoa</taxon>
        <taxon>Arthropoda</taxon>
        <taxon>Hexapoda</taxon>
        <taxon>Insecta</taxon>
        <taxon>Pterygota</taxon>
        <taxon>Neoptera</taxon>
        <taxon>Endopterygota</taxon>
        <taxon>Lepidoptera</taxon>
        <taxon>Glossata</taxon>
        <taxon>Ditrysia</taxon>
        <taxon>Papilionoidea</taxon>
        <taxon>Papilionidae</taxon>
        <taxon>Papilioninae</taxon>
        <taxon>Papilio</taxon>
    </lineage>
</organism>
<dbReference type="PROSITE" id="PS50294">
    <property type="entry name" value="WD_REPEATS_REGION"/>
    <property type="match status" value="4"/>
</dbReference>
<gene>
    <name evidence="4" type="ORF">RR48_12300</name>
</gene>
<keyword evidence="5" id="KW-1185">Reference proteome</keyword>
<proteinExistence type="predicted"/>
<dbReference type="SMART" id="SM00320">
    <property type="entry name" value="WD40"/>
    <property type="match status" value="5"/>
</dbReference>
<sequence length="376" mass="42955">MTGEIDRKIGGLLEKKWTSVIRLQKKVMELESKLSEAQKEFMEGAPARGKRTPAEWIPRPPEKFCLTGHRATITKVVFHPVFSLMVSSSEDATIRVWEFESGTYERTLKGHTDSVQDIAFDHHGKLLVSCSADMSIKLWDFNQTFECIKTMHGHEHNVSSVAFSPSGDLVYSASRDKTIKAWDVATGYCVKTYKGHREWVRMVRVSGDGALLASCSNDQTVRIWSTDNNANECKMELREHEHVVECVSWAPEAAAAAINEAAGGDNRRANHAGPFLASGSRDKTVKVCISYMFSQNTHYRLSIVKLQEISSYYAIFKELCNVYEYIYFFYITRWQTSKRPHEFAEMPKRALLIDIPNCRYVAYHQSTKEEMHKENI</sequence>
<dbReference type="SUPFAM" id="SSF109925">
    <property type="entry name" value="Lissencephaly-1 protein (Lis-1, PAF-AH alpha) N-terminal domain"/>
    <property type="match status" value="1"/>
</dbReference>
<name>A0A194QSU2_PAPMA</name>
<protein>
    <submittedName>
        <fullName evidence="4">Lissencephaly-1-like</fullName>
    </submittedName>
</protein>
<feature type="repeat" description="WD" evidence="3">
    <location>
        <begin position="193"/>
        <end position="234"/>
    </location>
</feature>
<feature type="repeat" description="WD" evidence="3">
    <location>
        <begin position="66"/>
        <end position="107"/>
    </location>
</feature>
<dbReference type="Proteomes" id="UP000053240">
    <property type="component" value="Unassembled WGS sequence"/>
</dbReference>
<evidence type="ECO:0000256" key="1">
    <source>
        <dbReference type="ARBA" id="ARBA00022574"/>
    </source>
</evidence>
<dbReference type="FunCoup" id="A0A194QSU2">
    <property type="interactions" value="1734"/>
</dbReference>
<dbReference type="PRINTS" id="PR00320">
    <property type="entry name" value="GPROTEINBRPT"/>
</dbReference>
<dbReference type="EMBL" id="KQ461154">
    <property type="protein sequence ID" value="KPJ08547.1"/>
    <property type="molecule type" value="Genomic_DNA"/>
</dbReference>
<dbReference type="InterPro" id="IPR020472">
    <property type="entry name" value="WD40_PAC1"/>
</dbReference>
<dbReference type="InterPro" id="IPR036322">
    <property type="entry name" value="WD40_repeat_dom_sf"/>
</dbReference>
<dbReference type="CDD" id="cd00200">
    <property type="entry name" value="WD40"/>
    <property type="match status" value="1"/>
</dbReference>
<reference evidence="4 5" key="1">
    <citation type="journal article" date="2015" name="Nat. Commun.">
        <title>Outbred genome sequencing and CRISPR/Cas9 gene editing in butterflies.</title>
        <authorList>
            <person name="Li X."/>
            <person name="Fan D."/>
            <person name="Zhang W."/>
            <person name="Liu G."/>
            <person name="Zhang L."/>
            <person name="Zhao L."/>
            <person name="Fang X."/>
            <person name="Chen L."/>
            <person name="Dong Y."/>
            <person name="Chen Y."/>
            <person name="Ding Y."/>
            <person name="Zhao R."/>
            <person name="Feng M."/>
            <person name="Zhu Y."/>
            <person name="Feng Y."/>
            <person name="Jiang X."/>
            <person name="Zhu D."/>
            <person name="Xiang H."/>
            <person name="Feng X."/>
            <person name="Li S."/>
            <person name="Wang J."/>
            <person name="Zhang G."/>
            <person name="Kronforst M.R."/>
            <person name="Wang W."/>
        </authorList>
    </citation>
    <scope>NUCLEOTIDE SEQUENCE [LARGE SCALE GENOMIC DNA]</scope>
    <source>
        <strain evidence="4">Ya'a_city_454_Pm</strain>
        <tissue evidence="4">Whole body</tissue>
    </source>
</reference>
<evidence type="ECO:0000256" key="3">
    <source>
        <dbReference type="PROSITE-ProRule" id="PRU00221"/>
    </source>
</evidence>
<dbReference type="Gene3D" id="2.130.10.10">
    <property type="entry name" value="YVTN repeat-like/Quinoprotein amine dehydrogenase"/>
    <property type="match status" value="1"/>
</dbReference>
<feature type="repeat" description="WD" evidence="3">
    <location>
        <begin position="108"/>
        <end position="142"/>
    </location>
</feature>
<dbReference type="Pfam" id="PF00400">
    <property type="entry name" value="WD40"/>
    <property type="match status" value="5"/>
</dbReference>
<dbReference type="PANTHER" id="PTHR44129">
    <property type="entry name" value="WD REPEAT-CONTAINING PROTEIN POP1"/>
    <property type="match status" value="1"/>
</dbReference>
<dbReference type="InParanoid" id="A0A194QSU2"/>
<feature type="repeat" description="WD" evidence="3">
    <location>
        <begin position="151"/>
        <end position="192"/>
    </location>
</feature>
<evidence type="ECO:0000313" key="5">
    <source>
        <dbReference type="Proteomes" id="UP000053240"/>
    </source>
</evidence>
<dbReference type="Gene3D" id="1.20.960.30">
    <property type="match status" value="1"/>
</dbReference>
<dbReference type="InterPro" id="IPR037190">
    <property type="entry name" value="LIS1_N"/>
</dbReference>
<dbReference type="InterPro" id="IPR001680">
    <property type="entry name" value="WD40_rpt"/>
</dbReference>
<dbReference type="AlphaFoldDB" id="A0A194QSU2"/>
<dbReference type="PROSITE" id="PS00678">
    <property type="entry name" value="WD_REPEATS_1"/>
    <property type="match status" value="3"/>
</dbReference>